<dbReference type="PANTHER" id="PTHR24148:SF82">
    <property type="entry name" value="HETEROKARYON INCOMPATIBILITY DOMAIN-CONTAINING PROTEIN"/>
    <property type="match status" value="1"/>
</dbReference>
<evidence type="ECO:0000259" key="2">
    <source>
        <dbReference type="Pfam" id="PF06985"/>
    </source>
</evidence>
<gene>
    <name evidence="3" type="ORF">SLS56_010743</name>
</gene>
<evidence type="ECO:0000313" key="4">
    <source>
        <dbReference type="Proteomes" id="UP001521116"/>
    </source>
</evidence>
<evidence type="ECO:0000313" key="3">
    <source>
        <dbReference type="EMBL" id="KAL1618038.1"/>
    </source>
</evidence>
<reference evidence="3 4" key="1">
    <citation type="submission" date="2024-02" db="EMBL/GenBank/DDBJ databases">
        <title>De novo assembly and annotation of 12 fungi associated with fruit tree decline syndrome in Ontario, Canada.</title>
        <authorList>
            <person name="Sulman M."/>
            <person name="Ellouze W."/>
            <person name="Ilyukhin E."/>
        </authorList>
    </citation>
    <scope>NUCLEOTIDE SEQUENCE [LARGE SCALE GENOMIC DNA]</scope>
    <source>
        <strain evidence="3 4">M1-105</strain>
    </source>
</reference>
<evidence type="ECO:0000256" key="1">
    <source>
        <dbReference type="SAM" id="Phobius"/>
    </source>
</evidence>
<sequence>MLCLQSLSATELSHRLNLFENAVGFGRLSMRHSGGPEAFRGFLSCTLRCAQPRRTRRLIARFANFEKSGILRNHWVLNSPIKTRLGAGLQTADYSTQGAAVDPDRHATENYPYRDRPLSSKDSIRLLVLKGGSWDDPIDVSLRIGDVQEDAFETLSYTWNDPYAKALLDANAPSYHSKDSSLLCTISCDGYKIGIKPNLFLALRRLRRESESRIMWIDALCLNQKDNEEKSERVPQMRQIYANARHVIIWLGEEDCWTQSSMETISRWAKISQSMEEVYQPDYLKALKETKKRTYEEEQLCFEALIRRSWFTRAWTFQELVLAQKVELRCGGHWLPWDVFRDACATVIGAGQTHFVFEENSNIQTLYDFSNRHRKMASLEGRTEDESFQLSRLLQRTRLQHASDPRDKLYSLLGIANSSSKDVDAYKADYDRPVWDVYCHFTRAMIKEDGDLGILSAIQTPSFEYDSNGKLWSKYSDAVKDLPTWVPAFHHQDKIEYVITDSNVRNDPPRNLSRTRFPQPIAQQYNRGWPRYWLNRKYSYRIQSGDITFKTATPEQLGVYGVRVGKVNSIFPIWFVNDPSVRVPAPSDSDIEENLLSKYDDQIKNSSGLRERARMRMGDHSGPIGEQLQKYFQAQLDDLLQLVREENSQGDTYRATGEHIRIALLRTLTADMLPISPRLPEFYKKTYFPFHYDWHFWNSGFPPFSDKEMIGFSIRGVKTLFKFVVGTIKVQMNLRRRGSGQSWHAFDTDELHSPDRIRKLYDRLLLGDTSKQRRPWHVRLRAFFMRWSLVLAAAFAAHNHFHPSLLSLWLFYFASIAGLKLVYCAALAVRSINARPSERDPSIPAAWKPMALEAGRNELWGLACEIQNAVDRASWNRLLFVTDNGYIGIGPLNTEPGDEVFSLVGGHVPHVLKRRSEGEQVFVFKGESYVHGIMDGELWPDPEVWRDLEKMKKQAVRIVLI</sequence>
<organism evidence="3 4">
    <name type="scientific">Neofusicoccum ribis</name>
    <dbReference type="NCBI Taxonomy" id="45134"/>
    <lineage>
        <taxon>Eukaryota</taxon>
        <taxon>Fungi</taxon>
        <taxon>Dikarya</taxon>
        <taxon>Ascomycota</taxon>
        <taxon>Pezizomycotina</taxon>
        <taxon>Dothideomycetes</taxon>
        <taxon>Dothideomycetes incertae sedis</taxon>
        <taxon>Botryosphaeriales</taxon>
        <taxon>Botryosphaeriaceae</taxon>
        <taxon>Neofusicoccum</taxon>
    </lineage>
</organism>
<dbReference type="InterPro" id="IPR052895">
    <property type="entry name" value="HetReg/Transcr_Mod"/>
</dbReference>
<dbReference type="Pfam" id="PF06985">
    <property type="entry name" value="HET"/>
    <property type="match status" value="1"/>
</dbReference>
<keyword evidence="4" id="KW-1185">Reference proteome</keyword>
<dbReference type="PANTHER" id="PTHR24148">
    <property type="entry name" value="ANKYRIN REPEAT DOMAIN-CONTAINING PROTEIN 39 HOMOLOG-RELATED"/>
    <property type="match status" value="1"/>
</dbReference>
<dbReference type="InterPro" id="IPR010730">
    <property type="entry name" value="HET"/>
</dbReference>
<name>A0ABR3SDK6_9PEZI</name>
<dbReference type="EMBL" id="JAJVDC020000218">
    <property type="protein sequence ID" value="KAL1618038.1"/>
    <property type="molecule type" value="Genomic_DNA"/>
</dbReference>
<keyword evidence="1" id="KW-1133">Transmembrane helix</keyword>
<keyword evidence="1" id="KW-0812">Transmembrane</keyword>
<dbReference type="Pfam" id="PF26639">
    <property type="entry name" value="Het-6_barrel"/>
    <property type="match status" value="1"/>
</dbReference>
<protein>
    <recommendedName>
        <fullName evidence="2">Heterokaryon incompatibility domain-containing protein</fullName>
    </recommendedName>
</protein>
<feature type="domain" description="Heterokaryon incompatibility" evidence="2">
    <location>
        <begin position="152"/>
        <end position="319"/>
    </location>
</feature>
<proteinExistence type="predicted"/>
<comment type="caution">
    <text evidence="3">The sequence shown here is derived from an EMBL/GenBank/DDBJ whole genome shotgun (WGS) entry which is preliminary data.</text>
</comment>
<dbReference type="Proteomes" id="UP001521116">
    <property type="component" value="Unassembled WGS sequence"/>
</dbReference>
<accession>A0ABR3SDK6</accession>
<keyword evidence="1" id="KW-0472">Membrane</keyword>
<feature type="transmembrane region" description="Helical" evidence="1">
    <location>
        <begin position="809"/>
        <end position="829"/>
    </location>
</feature>